<evidence type="ECO:0000313" key="3">
    <source>
        <dbReference type="EMBL" id="OLQ07673.1"/>
    </source>
</evidence>
<proteinExistence type="predicted"/>
<sequence>MAAAAGAGTPLGMDQGGTGTSHQRAAASSSTTSEETTRRASELLPAFIHEWYLLMDANLDHGERNLVVTALNGNFNPQRAGSCLRARLGDETSASSRATDKAEHWIRDAELMDGGYDMEAEGCDHEEIALIAEAETQAQEALATMNEARRTLKEVVKQNRKYFGDSGSRGSTSSQDRVRDDSILDCLRCGHRAATCPQKPAVVDDFLFRGKSGEPLWEAKLKVTRSAVDTMIHTNMLLARAKLKQSYKMKIHSFTPEAKIMFVVWVDAANGNRMNGSSTHGIFVGATTENIMQWDVYDVTPCPVPQSKDRQILPLTRSGGGTGGRQRRGRPSTRFQWCEMLYGKPNLHHPDKTVKLVNGSVVTDSMQECLRQAGNRSPGDQRG</sequence>
<evidence type="ECO:0000256" key="2">
    <source>
        <dbReference type="SAM" id="MobiDB-lite"/>
    </source>
</evidence>
<keyword evidence="1" id="KW-0175">Coiled coil</keyword>
<feature type="region of interest" description="Disordered" evidence="2">
    <location>
        <begin position="312"/>
        <end position="331"/>
    </location>
</feature>
<dbReference type="EMBL" id="LSRX01000134">
    <property type="protein sequence ID" value="OLQ07673.1"/>
    <property type="molecule type" value="Genomic_DNA"/>
</dbReference>
<feature type="coiled-coil region" evidence="1">
    <location>
        <begin position="131"/>
        <end position="158"/>
    </location>
</feature>
<dbReference type="Proteomes" id="UP000186817">
    <property type="component" value="Unassembled WGS sequence"/>
</dbReference>
<keyword evidence="4" id="KW-1185">Reference proteome</keyword>
<name>A0A1Q9EJQ1_SYMMI</name>
<comment type="caution">
    <text evidence="3">The sequence shown here is derived from an EMBL/GenBank/DDBJ whole genome shotgun (WGS) entry which is preliminary data.</text>
</comment>
<evidence type="ECO:0000313" key="4">
    <source>
        <dbReference type="Proteomes" id="UP000186817"/>
    </source>
</evidence>
<gene>
    <name evidence="3" type="ORF">AK812_SmicGene8929</name>
</gene>
<reference evidence="3 4" key="1">
    <citation type="submission" date="2016-02" db="EMBL/GenBank/DDBJ databases">
        <title>Genome analysis of coral dinoflagellate symbionts highlights evolutionary adaptations to a symbiotic lifestyle.</title>
        <authorList>
            <person name="Aranda M."/>
            <person name="Li Y."/>
            <person name="Liew Y.J."/>
            <person name="Baumgarten S."/>
            <person name="Simakov O."/>
            <person name="Wilson M."/>
            <person name="Piel J."/>
            <person name="Ashoor H."/>
            <person name="Bougouffa S."/>
            <person name="Bajic V.B."/>
            <person name="Ryu T."/>
            <person name="Ravasi T."/>
            <person name="Bayer T."/>
            <person name="Micklem G."/>
            <person name="Kim H."/>
            <person name="Bhak J."/>
            <person name="Lajeunesse T.C."/>
            <person name="Voolstra C.R."/>
        </authorList>
    </citation>
    <scope>NUCLEOTIDE SEQUENCE [LARGE SCALE GENOMIC DNA]</scope>
    <source>
        <strain evidence="3 4">CCMP2467</strain>
    </source>
</reference>
<protein>
    <submittedName>
        <fullName evidence="3">Uncharacterized protein</fullName>
    </submittedName>
</protein>
<evidence type="ECO:0000256" key="1">
    <source>
        <dbReference type="SAM" id="Coils"/>
    </source>
</evidence>
<feature type="region of interest" description="Disordered" evidence="2">
    <location>
        <begin position="1"/>
        <end position="38"/>
    </location>
</feature>
<accession>A0A1Q9EJQ1</accession>
<organism evidence="3 4">
    <name type="scientific">Symbiodinium microadriaticum</name>
    <name type="common">Dinoflagellate</name>
    <name type="synonym">Zooxanthella microadriatica</name>
    <dbReference type="NCBI Taxonomy" id="2951"/>
    <lineage>
        <taxon>Eukaryota</taxon>
        <taxon>Sar</taxon>
        <taxon>Alveolata</taxon>
        <taxon>Dinophyceae</taxon>
        <taxon>Suessiales</taxon>
        <taxon>Symbiodiniaceae</taxon>
        <taxon>Symbiodinium</taxon>
    </lineage>
</organism>
<feature type="compositionally biased region" description="Low complexity" evidence="2">
    <location>
        <begin position="24"/>
        <end position="34"/>
    </location>
</feature>
<dbReference type="AlphaFoldDB" id="A0A1Q9EJQ1"/>
<dbReference type="OrthoDB" id="423979at2759"/>